<dbReference type="Pfam" id="PF01501">
    <property type="entry name" value="Glyco_transf_8"/>
    <property type="match status" value="1"/>
</dbReference>
<dbReference type="SUPFAM" id="SSF53448">
    <property type="entry name" value="Nucleotide-diphospho-sugar transferases"/>
    <property type="match status" value="1"/>
</dbReference>
<organism evidence="2 3">
    <name type="scientific">Spartinivicinus poritis</name>
    <dbReference type="NCBI Taxonomy" id="2994640"/>
    <lineage>
        <taxon>Bacteria</taxon>
        <taxon>Pseudomonadati</taxon>
        <taxon>Pseudomonadota</taxon>
        <taxon>Gammaproteobacteria</taxon>
        <taxon>Oceanospirillales</taxon>
        <taxon>Zooshikellaceae</taxon>
        <taxon>Spartinivicinus</taxon>
    </lineage>
</organism>
<sequence length="255" mass="29795">MIRVFIGYDRAEAAAFNVLSHSIHTHASQPVSITPLMLSQLHNTFTRERDPLQSTDFSFSRFLVPYLCNYQGWAIFMDCDMIVKEDINKLWSLRDSRFAVQVVKHCHEPANQRKFLNHVQTRYQKKNWSSVMLFNCERCKALTPDYVNQASGLALHQFKWLGTDDLIGELPRRWNHLVGYDAANEDIALLHYTEGGPYFDEYQQCEYAEDWFAARDRMLFVAQGVRAAKLKKHKTDKHYSHDRHKTEAAYSLKGQ</sequence>
<keyword evidence="3" id="KW-1185">Reference proteome</keyword>
<evidence type="ECO:0000313" key="2">
    <source>
        <dbReference type="EMBL" id="MDE1463518.1"/>
    </source>
</evidence>
<comment type="caution">
    <text evidence="2">The sequence shown here is derived from an EMBL/GenBank/DDBJ whole genome shotgun (WGS) entry which is preliminary data.</text>
</comment>
<name>A0ABT5UAX9_9GAMM</name>
<dbReference type="PANTHER" id="PTHR35105:SF2">
    <property type="entry name" value="PROTEIN CDI"/>
    <property type="match status" value="1"/>
</dbReference>
<protein>
    <recommendedName>
        <fullName evidence="4">Glycosyltransferase</fullName>
    </recommendedName>
</protein>
<dbReference type="Gene3D" id="3.90.550.10">
    <property type="entry name" value="Spore Coat Polysaccharide Biosynthesis Protein SpsA, Chain A"/>
    <property type="match status" value="1"/>
</dbReference>
<evidence type="ECO:0000256" key="1">
    <source>
        <dbReference type="SAM" id="MobiDB-lite"/>
    </source>
</evidence>
<evidence type="ECO:0008006" key="4">
    <source>
        <dbReference type="Google" id="ProtNLM"/>
    </source>
</evidence>
<dbReference type="PANTHER" id="PTHR35105">
    <property type="entry name" value="EXPRESSED PROTEIN"/>
    <property type="match status" value="1"/>
</dbReference>
<evidence type="ECO:0000313" key="3">
    <source>
        <dbReference type="Proteomes" id="UP001528823"/>
    </source>
</evidence>
<dbReference type="Proteomes" id="UP001528823">
    <property type="component" value="Unassembled WGS sequence"/>
</dbReference>
<dbReference type="InterPro" id="IPR029044">
    <property type="entry name" value="Nucleotide-diphossugar_trans"/>
</dbReference>
<dbReference type="RefSeq" id="WP_274689856.1">
    <property type="nucleotide sequence ID" value="NZ_JAPMOU010000021.1"/>
</dbReference>
<proteinExistence type="predicted"/>
<dbReference type="InterPro" id="IPR002495">
    <property type="entry name" value="Glyco_trans_8"/>
</dbReference>
<dbReference type="EMBL" id="JAPMOU010000021">
    <property type="protein sequence ID" value="MDE1463518.1"/>
    <property type="molecule type" value="Genomic_DNA"/>
</dbReference>
<reference evidence="2 3" key="1">
    <citation type="submission" date="2022-11" db="EMBL/GenBank/DDBJ databases">
        <title>Spartinivicinus poritis sp. nov., isolated from scleractinian coral Porites lutea.</title>
        <authorList>
            <person name="Zhang G."/>
            <person name="Cai L."/>
            <person name="Wei Q."/>
        </authorList>
    </citation>
    <scope>NUCLEOTIDE SEQUENCE [LARGE SCALE GENOMIC DNA]</scope>
    <source>
        <strain evidence="2 3">A2-2</strain>
    </source>
</reference>
<accession>A0ABT5UAX9</accession>
<feature type="region of interest" description="Disordered" evidence="1">
    <location>
        <begin position="236"/>
        <end position="255"/>
    </location>
</feature>
<gene>
    <name evidence="2" type="ORF">ORQ98_16295</name>
</gene>